<dbReference type="GO" id="GO:0030976">
    <property type="term" value="F:thiamine pyrophosphate binding"/>
    <property type="evidence" value="ECO:0007669"/>
    <property type="project" value="InterPro"/>
</dbReference>
<evidence type="ECO:0000313" key="7">
    <source>
        <dbReference type="EMBL" id="KEZ79016.1"/>
    </source>
</evidence>
<dbReference type="Gene3D" id="3.40.50.1220">
    <property type="entry name" value="TPP-binding domain"/>
    <property type="match status" value="1"/>
</dbReference>
<dbReference type="InterPro" id="IPR011766">
    <property type="entry name" value="TPP_enzyme_TPP-bd"/>
</dbReference>
<dbReference type="PANTHER" id="PTHR18968">
    <property type="entry name" value="THIAMINE PYROPHOSPHATE ENZYMES"/>
    <property type="match status" value="1"/>
</dbReference>
<dbReference type="AlphaFoldDB" id="A0A084IQN2"/>
<keyword evidence="2 3" id="KW-0786">Thiamine pyrophosphate</keyword>
<keyword evidence="8" id="KW-1185">Reference proteome</keyword>
<dbReference type="CDD" id="cd07035">
    <property type="entry name" value="TPP_PYR_POX_like"/>
    <property type="match status" value="1"/>
</dbReference>
<dbReference type="GO" id="GO:0050660">
    <property type="term" value="F:flavin adenine dinucleotide binding"/>
    <property type="evidence" value="ECO:0007669"/>
    <property type="project" value="TreeGrafter"/>
</dbReference>
<dbReference type="GO" id="GO:0000287">
    <property type="term" value="F:magnesium ion binding"/>
    <property type="evidence" value="ECO:0007669"/>
    <property type="project" value="InterPro"/>
</dbReference>
<dbReference type="OrthoDB" id="9785953at2"/>
<reference evidence="7 8" key="1">
    <citation type="submission" date="2013-03" db="EMBL/GenBank/DDBJ databases">
        <title>Salinisphaera hydrothermalis C41B8 Genome Sequencing.</title>
        <authorList>
            <person name="Li C."/>
            <person name="Lai Q."/>
            <person name="Shao Z."/>
        </authorList>
    </citation>
    <scope>NUCLEOTIDE SEQUENCE [LARGE SCALE GENOMIC DNA]</scope>
    <source>
        <strain evidence="7 8">C41B8</strain>
    </source>
</reference>
<dbReference type="RefSeq" id="WP_037333598.1">
    <property type="nucleotide sequence ID" value="NZ_APNK01000002.1"/>
</dbReference>
<dbReference type="PANTHER" id="PTHR18968:SF129">
    <property type="entry name" value="ACETOLACTATE SYNTHASE"/>
    <property type="match status" value="1"/>
</dbReference>
<dbReference type="Pfam" id="PF02775">
    <property type="entry name" value="TPP_enzyme_C"/>
    <property type="match status" value="1"/>
</dbReference>
<sequence>MKASDLFVRCLEEEGVEYVFGVPGEENLDLIESLRGSRIQLVVTRHEQHAAFMAATYGRLTGRAGVCLSTLGPGATNLLTGIAYAQLGGMPLLAITGQKAIRDNRQGKFQLIDVVDTFRPVTKWNSSLTDSGVIPRSIRHAFKVAEAERPGAVHLELPEDIASEAIEPARPQKRVTLRRPNADEQALDVAARMIRDAEQPVIIYSAGANRKRITEQLTRLCEELALYAIGTQMGKGVVPDDHPQSLFGMGIHKHDYVHTAIDEADLVITLGYDVVEYPPSVWNEGKDKTILHIDFVPADPDEYYSPAHEVIGDISNTLKALGQRLEGVRFDNPRMTRLHDYVAEQLHVSASEYSYPPRPQRVVQQVRSVMGRHDIISLDNGIYKIWFARMYPAYSNNTVLLDNALASMGAGLAAAMSAKMVHPDRRVMAICGDGGFMMNSQDMETAVRLGLDLVVLLLRDNGFGFIRWKQAGDGFADFGMTFGNPDFVDYARAYGATGLRHSEDNTLSDVLEHAFEIGGVVLVDCPIDYQANAALNDIHAVPDAILDGEGG</sequence>
<dbReference type="Pfam" id="PF02776">
    <property type="entry name" value="TPP_enzyme_N"/>
    <property type="match status" value="1"/>
</dbReference>
<dbReference type="GO" id="GO:0005948">
    <property type="term" value="C:acetolactate synthase complex"/>
    <property type="evidence" value="ECO:0007669"/>
    <property type="project" value="TreeGrafter"/>
</dbReference>
<name>A0A084IQN2_SALHC</name>
<comment type="similarity">
    <text evidence="1 3">Belongs to the TPP enzyme family.</text>
</comment>
<dbReference type="InterPro" id="IPR012000">
    <property type="entry name" value="Thiamin_PyroP_enz_cen_dom"/>
</dbReference>
<dbReference type="InterPro" id="IPR012001">
    <property type="entry name" value="Thiamin_PyroP_enz_TPP-bd_dom"/>
</dbReference>
<evidence type="ECO:0000259" key="5">
    <source>
        <dbReference type="Pfam" id="PF02775"/>
    </source>
</evidence>
<dbReference type="NCBIfam" id="NF006187">
    <property type="entry name" value="PRK08322.1"/>
    <property type="match status" value="1"/>
</dbReference>
<dbReference type="InterPro" id="IPR029035">
    <property type="entry name" value="DHS-like_NAD/FAD-binding_dom"/>
</dbReference>
<dbReference type="InterPro" id="IPR045229">
    <property type="entry name" value="TPP_enz"/>
</dbReference>
<accession>A0A084IQN2</accession>
<feature type="domain" description="Thiamine pyrophosphate enzyme central" evidence="4">
    <location>
        <begin position="188"/>
        <end position="321"/>
    </location>
</feature>
<dbReference type="InterPro" id="IPR000399">
    <property type="entry name" value="TPP-bd_CS"/>
</dbReference>
<protein>
    <submittedName>
        <fullName evidence="7">Acetolactate synthase</fullName>
    </submittedName>
</protein>
<dbReference type="GO" id="GO:0003984">
    <property type="term" value="F:acetolactate synthase activity"/>
    <property type="evidence" value="ECO:0007669"/>
    <property type="project" value="TreeGrafter"/>
</dbReference>
<dbReference type="Proteomes" id="UP000028302">
    <property type="component" value="Unassembled WGS sequence"/>
</dbReference>
<evidence type="ECO:0000256" key="1">
    <source>
        <dbReference type="ARBA" id="ARBA00007812"/>
    </source>
</evidence>
<proteinExistence type="inferred from homology"/>
<feature type="domain" description="Thiamine pyrophosphate enzyme TPP-binding" evidence="5">
    <location>
        <begin position="379"/>
        <end position="525"/>
    </location>
</feature>
<evidence type="ECO:0000259" key="4">
    <source>
        <dbReference type="Pfam" id="PF00205"/>
    </source>
</evidence>
<dbReference type="GO" id="GO:0009097">
    <property type="term" value="P:isoleucine biosynthetic process"/>
    <property type="evidence" value="ECO:0007669"/>
    <property type="project" value="TreeGrafter"/>
</dbReference>
<feature type="domain" description="Thiamine pyrophosphate enzyme N-terminal TPP-binding" evidence="6">
    <location>
        <begin position="1"/>
        <end position="114"/>
    </location>
</feature>
<gene>
    <name evidence="7" type="ORF">C41B8_02762</name>
</gene>
<evidence type="ECO:0000256" key="2">
    <source>
        <dbReference type="ARBA" id="ARBA00023052"/>
    </source>
</evidence>
<dbReference type="InterPro" id="IPR029061">
    <property type="entry name" value="THDP-binding"/>
</dbReference>
<evidence type="ECO:0000313" key="8">
    <source>
        <dbReference type="Proteomes" id="UP000028302"/>
    </source>
</evidence>
<organism evidence="7 8">
    <name type="scientific">Salinisphaera hydrothermalis (strain C41B8)</name>
    <dbReference type="NCBI Taxonomy" id="1304275"/>
    <lineage>
        <taxon>Bacteria</taxon>
        <taxon>Pseudomonadati</taxon>
        <taxon>Pseudomonadota</taxon>
        <taxon>Gammaproteobacteria</taxon>
        <taxon>Salinisphaerales</taxon>
        <taxon>Salinisphaeraceae</taxon>
        <taxon>Salinisphaera</taxon>
    </lineage>
</organism>
<comment type="caution">
    <text evidence="7">The sequence shown here is derived from an EMBL/GenBank/DDBJ whole genome shotgun (WGS) entry which is preliminary data.</text>
</comment>
<evidence type="ECO:0000259" key="6">
    <source>
        <dbReference type="Pfam" id="PF02776"/>
    </source>
</evidence>
<dbReference type="FunFam" id="3.40.50.970:FF:000007">
    <property type="entry name" value="Acetolactate synthase"/>
    <property type="match status" value="1"/>
</dbReference>
<dbReference type="PATRIC" id="fig|1304275.5.peg.560"/>
<dbReference type="EMBL" id="APNK01000002">
    <property type="protein sequence ID" value="KEZ79016.1"/>
    <property type="molecule type" value="Genomic_DNA"/>
</dbReference>
<dbReference type="Gene3D" id="3.40.50.970">
    <property type="match status" value="2"/>
</dbReference>
<evidence type="ECO:0000256" key="3">
    <source>
        <dbReference type="RuleBase" id="RU362132"/>
    </source>
</evidence>
<dbReference type="PROSITE" id="PS00187">
    <property type="entry name" value="TPP_ENZYMES"/>
    <property type="match status" value="1"/>
</dbReference>
<dbReference type="SUPFAM" id="SSF52518">
    <property type="entry name" value="Thiamin diphosphate-binding fold (THDP-binding)"/>
    <property type="match status" value="2"/>
</dbReference>
<dbReference type="Pfam" id="PF00205">
    <property type="entry name" value="TPP_enzyme_M"/>
    <property type="match status" value="1"/>
</dbReference>
<dbReference type="GO" id="GO:0009099">
    <property type="term" value="P:L-valine biosynthetic process"/>
    <property type="evidence" value="ECO:0007669"/>
    <property type="project" value="TreeGrafter"/>
</dbReference>
<dbReference type="eggNOG" id="COG0028">
    <property type="taxonomic scope" value="Bacteria"/>
</dbReference>
<dbReference type="STRING" id="1304275.C41B8_02762"/>
<dbReference type="SUPFAM" id="SSF52467">
    <property type="entry name" value="DHS-like NAD/FAD-binding domain"/>
    <property type="match status" value="1"/>
</dbReference>